<dbReference type="InterPro" id="IPR010898">
    <property type="entry name" value="Hpre_diP_synth_I"/>
</dbReference>
<feature type="transmembrane region" description="Helical" evidence="1">
    <location>
        <begin position="12"/>
        <end position="31"/>
    </location>
</feature>
<organism evidence="2 3">
    <name type="scientific">Velocimicrobium porci</name>
    <dbReference type="NCBI Taxonomy" id="2606634"/>
    <lineage>
        <taxon>Bacteria</taxon>
        <taxon>Bacillati</taxon>
        <taxon>Bacillota</taxon>
        <taxon>Clostridia</taxon>
        <taxon>Lachnospirales</taxon>
        <taxon>Lachnospiraceae</taxon>
        <taxon>Velocimicrobium</taxon>
    </lineage>
</organism>
<evidence type="ECO:0000256" key="1">
    <source>
        <dbReference type="SAM" id="Phobius"/>
    </source>
</evidence>
<dbReference type="Proteomes" id="UP000482209">
    <property type="component" value="Unassembled WGS sequence"/>
</dbReference>
<dbReference type="EMBL" id="VUMT01000003">
    <property type="protein sequence ID" value="MSS62838.1"/>
    <property type="molecule type" value="Genomic_DNA"/>
</dbReference>
<evidence type="ECO:0000313" key="2">
    <source>
        <dbReference type="EMBL" id="MSS62838.1"/>
    </source>
</evidence>
<sequence>MTGRIARNGMMIALAFIFSYIEAIIPFHIGIPGVKLGIANLVVVTALYLLGEKEAFYISIVRIVLVGFTFSNLFSMLYSIAGGMLSFGAMLLGKRMKKFSVIGVSVLGGFFHNVGQIVVAGFLVGTARIIYYFPILAISGIGTGIIIGYLGKVIIERINRSVE</sequence>
<evidence type="ECO:0000313" key="3">
    <source>
        <dbReference type="Proteomes" id="UP000482209"/>
    </source>
</evidence>
<dbReference type="InterPro" id="IPR014535">
    <property type="entry name" value="Hpre_diP_synt_I"/>
</dbReference>
<reference evidence="2 3" key="1">
    <citation type="submission" date="2019-08" db="EMBL/GenBank/DDBJ databases">
        <title>In-depth cultivation of the pig gut microbiome towards novel bacterial diversity and tailored functional studies.</title>
        <authorList>
            <person name="Wylensek D."/>
            <person name="Hitch T.C.A."/>
            <person name="Clavel T."/>
        </authorList>
    </citation>
    <scope>NUCLEOTIDE SEQUENCE [LARGE SCALE GENOMIC DNA]</scope>
    <source>
        <strain evidence="2 3">WCA-693-APC-MOT-I</strain>
    </source>
</reference>
<name>A0A6L5XWW4_9FIRM</name>
<dbReference type="Gene3D" id="1.10.1760.20">
    <property type="match status" value="1"/>
</dbReference>
<gene>
    <name evidence="2" type="ORF">FYJ58_02965</name>
</gene>
<keyword evidence="1" id="KW-1133">Transmembrane helix</keyword>
<protein>
    <submittedName>
        <fullName evidence="2">Gx transporter family protein</fullName>
    </submittedName>
</protein>
<keyword evidence="1" id="KW-0472">Membrane</keyword>
<dbReference type="AlphaFoldDB" id="A0A6L5XWW4"/>
<keyword evidence="3" id="KW-1185">Reference proteome</keyword>
<dbReference type="RefSeq" id="WP_154517014.1">
    <property type="nucleotide sequence ID" value="NZ_VUMT01000003.1"/>
</dbReference>
<feature type="transmembrane region" description="Helical" evidence="1">
    <location>
        <begin position="99"/>
        <end position="123"/>
    </location>
</feature>
<dbReference type="PIRSF" id="PIRSF027391">
    <property type="entry name" value="Hpre_diP_synt_I"/>
    <property type="match status" value="1"/>
</dbReference>
<dbReference type="Pfam" id="PF07456">
    <property type="entry name" value="Hpre_diP_synt_I"/>
    <property type="match status" value="1"/>
</dbReference>
<accession>A0A6L5XWW4</accession>
<comment type="caution">
    <text evidence="2">The sequence shown here is derived from an EMBL/GenBank/DDBJ whole genome shotgun (WGS) entry which is preliminary data.</text>
</comment>
<proteinExistence type="predicted"/>
<feature type="transmembrane region" description="Helical" evidence="1">
    <location>
        <begin position="129"/>
        <end position="150"/>
    </location>
</feature>
<keyword evidence="1" id="KW-0812">Transmembrane</keyword>
<feature type="transmembrane region" description="Helical" evidence="1">
    <location>
        <begin position="55"/>
        <end position="78"/>
    </location>
</feature>